<dbReference type="Pfam" id="PF07724">
    <property type="entry name" value="AAA_2"/>
    <property type="match status" value="1"/>
</dbReference>
<dbReference type="PANTHER" id="PTHR48102">
    <property type="entry name" value="ATP-DEPENDENT CLP PROTEASE ATP-BINDING SUBUNIT CLPX-LIKE, MITOCHONDRIAL-RELATED"/>
    <property type="match status" value="1"/>
</dbReference>
<evidence type="ECO:0000256" key="2">
    <source>
        <dbReference type="ARBA" id="ARBA00009771"/>
    </source>
</evidence>
<proteinExistence type="inferred from homology"/>
<dbReference type="HAMAP" id="MF_00249">
    <property type="entry name" value="HslU"/>
    <property type="match status" value="1"/>
</dbReference>
<dbReference type="Pfam" id="PF00004">
    <property type="entry name" value="AAA"/>
    <property type="match status" value="1"/>
</dbReference>
<gene>
    <name evidence="7 10" type="primary">hslU</name>
    <name evidence="10" type="ORF">ENI26_05145</name>
</gene>
<dbReference type="GO" id="GO:0005524">
    <property type="term" value="F:ATP binding"/>
    <property type="evidence" value="ECO:0007669"/>
    <property type="project" value="UniProtKB-UniRule"/>
</dbReference>
<dbReference type="NCBIfam" id="NF003544">
    <property type="entry name" value="PRK05201.1"/>
    <property type="match status" value="1"/>
</dbReference>
<dbReference type="InterPro" id="IPR003959">
    <property type="entry name" value="ATPase_AAA_core"/>
</dbReference>
<accession>A0A7C1VNL6</accession>
<evidence type="ECO:0000259" key="8">
    <source>
        <dbReference type="SMART" id="SM00382"/>
    </source>
</evidence>
<dbReference type="Gene3D" id="1.10.8.10">
    <property type="entry name" value="DNA helicase RuvA subunit, C-terminal domain"/>
    <property type="match status" value="1"/>
</dbReference>
<comment type="subunit">
    <text evidence="7">A double ring-shaped homohexamer of HslV is capped on each side by a ring-shaped HslU homohexamer. The assembly of the HslU/HslV complex is dependent on binding of ATP.</text>
</comment>
<evidence type="ECO:0000256" key="6">
    <source>
        <dbReference type="ARBA" id="ARBA00023186"/>
    </source>
</evidence>
<dbReference type="SUPFAM" id="SSF52540">
    <property type="entry name" value="P-loop containing nucleoside triphosphate hydrolases"/>
    <property type="match status" value="1"/>
</dbReference>
<dbReference type="SMART" id="SM01086">
    <property type="entry name" value="ClpB_D2-small"/>
    <property type="match status" value="1"/>
</dbReference>
<feature type="binding site" evidence="7">
    <location>
        <position position="18"/>
    </location>
    <ligand>
        <name>ATP</name>
        <dbReference type="ChEBI" id="CHEBI:30616"/>
    </ligand>
</feature>
<keyword evidence="4 7" id="KW-0547">Nucleotide-binding</keyword>
<evidence type="ECO:0000256" key="1">
    <source>
        <dbReference type="ARBA" id="ARBA00004496"/>
    </source>
</evidence>
<keyword evidence="10" id="KW-0645">Protease</keyword>
<evidence type="ECO:0000259" key="9">
    <source>
        <dbReference type="SMART" id="SM01086"/>
    </source>
</evidence>
<comment type="similarity">
    <text evidence="2 7">Belongs to the ClpX chaperone family. HslU subfamily.</text>
</comment>
<dbReference type="SMART" id="SM00382">
    <property type="entry name" value="AAA"/>
    <property type="match status" value="1"/>
</dbReference>
<feature type="binding site" evidence="7">
    <location>
        <position position="317"/>
    </location>
    <ligand>
        <name>ATP</name>
        <dbReference type="ChEBI" id="CHEBI:30616"/>
    </ligand>
</feature>
<feature type="domain" description="AAA+ ATPase" evidence="8">
    <location>
        <begin position="49"/>
        <end position="328"/>
    </location>
</feature>
<dbReference type="PANTHER" id="PTHR48102:SF3">
    <property type="entry name" value="ATP-DEPENDENT PROTEASE ATPASE SUBUNIT HSLU"/>
    <property type="match status" value="1"/>
</dbReference>
<dbReference type="Gene3D" id="1.10.8.60">
    <property type="match status" value="1"/>
</dbReference>
<dbReference type="Proteomes" id="UP000886384">
    <property type="component" value="Unassembled WGS sequence"/>
</dbReference>
<comment type="subcellular location">
    <subcellularLocation>
        <location evidence="1 7">Cytoplasm</location>
    </subcellularLocation>
</comment>
<keyword evidence="3 7" id="KW-0963">Cytoplasm</keyword>
<dbReference type="InterPro" id="IPR050052">
    <property type="entry name" value="ATP-dep_Clp_protease_ClpX"/>
</dbReference>
<dbReference type="FunFam" id="3.40.50.300:FF:000213">
    <property type="entry name" value="ATP-dependent protease ATPase subunit HslU"/>
    <property type="match status" value="1"/>
</dbReference>
<comment type="function">
    <text evidence="7">ATPase subunit of a proteasome-like degradation complex; this subunit has chaperone activity. The binding of ATP and its subsequent hydrolysis by HslU are essential for unfolding of protein substrates subsequently hydrolyzed by HslV. HslU recognizes the N-terminal part of its protein substrates and unfolds these before they are guided to HslV for hydrolysis.</text>
</comment>
<dbReference type="GO" id="GO:0009376">
    <property type="term" value="C:HslUV protease complex"/>
    <property type="evidence" value="ECO:0007669"/>
    <property type="project" value="UniProtKB-UniRule"/>
</dbReference>
<dbReference type="InterPro" id="IPR027417">
    <property type="entry name" value="P-loop_NTPase"/>
</dbReference>
<keyword evidence="10" id="KW-0378">Hydrolase</keyword>
<name>A0A7C1VNL6_9GAMM</name>
<dbReference type="FunFam" id="3.40.50.300:FF:000220">
    <property type="entry name" value="ATP-dependent protease ATPase subunit HslU"/>
    <property type="match status" value="1"/>
</dbReference>
<dbReference type="Gene3D" id="3.40.50.300">
    <property type="entry name" value="P-loop containing nucleotide triphosphate hydrolases"/>
    <property type="match status" value="2"/>
</dbReference>
<dbReference type="NCBIfam" id="TIGR00390">
    <property type="entry name" value="hslU"/>
    <property type="match status" value="1"/>
</dbReference>
<protein>
    <recommendedName>
        <fullName evidence="7">ATP-dependent protease ATPase subunit HslU</fullName>
    </recommendedName>
    <alternativeName>
        <fullName evidence="7">Unfoldase HslU</fullName>
    </alternativeName>
</protein>
<keyword evidence="6 7" id="KW-0143">Chaperone</keyword>
<dbReference type="InterPro" id="IPR003593">
    <property type="entry name" value="AAA+_ATPase"/>
</dbReference>
<dbReference type="InterPro" id="IPR019489">
    <property type="entry name" value="Clp_ATPase_C"/>
</dbReference>
<evidence type="ECO:0000256" key="3">
    <source>
        <dbReference type="ARBA" id="ARBA00022490"/>
    </source>
</evidence>
<comment type="caution">
    <text evidence="10">The sequence shown here is derived from an EMBL/GenBank/DDBJ whole genome shotgun (WGS) entry which is preliminary data.</text>
</comment>
<keyword evidence="5 7" id="KW-0067">ATP-binding</keyword>
<feature type="binding site" evidence="7">
    <location>
        <begin position="60"/>
        <end position="65"/>
    </location>
    <ligand>
        <name>ATP</name>
        <dbReference type="ChEBI" id="CHEBI:30616"/>
    </ligand>
</feature>
<dbReference type="GO" id="GO:0036402">
    <property type="term" value="F:proteasome-activating activity"/>
    <property type="evidence" value="ECO:0007669"/>
    <property type="project" value="UniProtKB-UniRule"/>
</dbReference>
<feature type="binding site" evidence="7">
    <location>
        <position position="389"/>
    </location>
    <ligand>
        <name>ATP</name>
        <dbReference type="ChEBI" id="CHEBI:30616"/>
    </ligand>
</feature>
<feature type="binding site" evidence="7">
    <location>
        <position position="251"/>
    </location>
    <ligand>
        <name>ATP</name>
        <dbReference type="ChEBI" id="CHEBI:30616"/>
    </ligand>
</feature>
<evidence type="ECO:0000256" key="4">
    <source>
        <dbReference type="ARBA" id="ARBA00022741"/>
    </source>
</evidence>
<dbReference type="GO" id="GO:0016887">
    <property type="term" value="F:ATP hydrolysis activity"/>
    <property type="evidence" value="ECO:0007669"/>
    <property type="project" value="InterPro"/>
</dbReference>
<evidence type="ECO:0000313" key="10">
    <source>
        <dbReference type="EMBL" id="HEC73746.1"/>
    </source>
</evidence>
<dbReference type="EMBL" id="DRHY01000108">
    <property type="protein sequence ID" value="HEC73746.1"/>
    <property type="molecule type" value="Genomic_DNA"/>
</dbReference>
<sequence>MEALTPSQIVDELDKRIVGQHAAKKAVAIALRNRWRRKQLDKALQHEVTPKNILMIGPTGVGKTEIARRLAALANAPFIKIEATKFTEVGYVGRDVESIIRDLAEMAMKMLREQAIKDVKDKADDAAEERILDALLPPARDIEAEDESTTRQRFRKMFREGKLDDREIELELNAPNVGVEIMSPPGMEEMTNQLQEMFQNMGSSKKRSRKINVGNAKRILAEEEAMKMINEEELKAKVLDNVEQNGIVFLDEIDKITGRGDSGNNSDVSRAGVQRDLLPLVEGSTVSTKYGMIKTDHILFIASGAFHLSKPSDLIPELQGRLPIRVELDALKAEDFVRILTEPDASLTEQYIALMATEGVTLSFTEEGIQRIAELAWEVNEKTENIGARRLHTMLEKLLEDISYEAGNEPNQSLIVDKDYVNKQLAIVSEDEDLSRYIL</sequence>
<evidence type="ECO:0000256" key="5">
    <source>
        <dbReference type="ARBA" id="ARBA00022840"/>
    </source>
</evidence>
<organism evidence="10">
    <name type="scientific">Methylophaga aminisulfidivorans</name>
    <dbReference type="NCBI Taxonomy" id="230105"/>
    <lineage>
        <taxon>Bacteria</taxon>
        <taxon>Pseudomonadati</taxon>
        <taxon>Pseudomonadota</taxon>
        <taxon>Gammaproteobacteria</taxon>
        <taxon>Thiotrichales</taxon>
        <taxon>Piscirickettsiaceae</taxon>
        <taxon>Methylophaga</taxon>
    </lineage>
</organism>
<dbReference type="InterPro" id="IPR004491">
    <property type="entry name" value="HslU"/>
</dbReference>
<feature type="domain" description="Clp ATPase C-terminal" evidence="9">
    <location>
        <begin position="331"/>
        <end position="427"/>
    </location>
</feature>
<evidence type="ECO:0000256" key="7">
    <source>
        <dbReference type="HAMAP-Rule" id="MF_00249"/>
    </source>
</evidence>
<dbReference type="GO" id="GO:0043335">
    <property type="term" value="P:protein unfolding"/>
    <property type="evidence" value="ECO:0007669"/>
    <property type="project" value="UniProtKB-UniRule"/>
</dbReference>
<reference evidence="10" key="1">
    <citation type="journal article" date="2020" name="mSystems">
        <title>Genome- and Community-Level Interaction Insights into Carbon Utilization and Element Cycling Functions of Hydrothermarchaeota in Hydrothermal Sediment.</title>
        <authorList>
            <person name="Zhou Z."/>
            <person name="Liu Y."/>
            <person name="Xu W."/>
            <person name="Pan J."/>
            <person name="Luo Z.H."/>
            <person name="Li M."/>
        </authorList>
    </citation>
    <scope>NUCLEOTIDE SEQUENCE [LARGE SCALE GENOMIC DNA]</scope>
    <source>
        <strain evidence="10">HyVt-380</strain>
    </source>
</reference>
<dbReference type="GO" id="GO:0008233">
    <property type="term" value="F:peptidase activity"/>
    <property type="evidence" value="ECO:0007669"/>
    <property type="project" value="UniProtKB-KW"/>
</dbReference>
<dbReference type="AlphaFoldDB" id="A0A7C1VNL6"/>